<accession>A0A516X3Z0</accession>
<dbReference type="EMBL" id="CP041765">
    <property type="protein sequence ID" value="QDQ97799.1"/>
    <property type="molecule type" value="Genomic_DNA"/>
</dbReference>
<feature type="compositionally biased region" description="Low complexity" evidence="1">
    <location>
        <begin position="30"/>
        <end position="47"/>
    </location>
</feature>
<dbReference type="KEGG" id="toy:FO059_11325"/>
<feature type="signal peptide" evidence="2">
    <location>
        <begin position="1"/>
        <end position="27"/>
    </location>
</feature>
<dbReference type="AlphaFoldDB" id="A0A516X3Z0"/>
<protein>
    <submittedName>
        <fullName evidence="3">Uncharacterized protein</fullName>
    </submittedName>
</protein>
<dbReference type="RefSeq" id="WP_143908846.1">
    <property type="nucleotide sequence ID" value="NZ_CP041765.1"/>
</dbReference>
<reference evidence="3 4" key="1">
    <citation type="submission" date="2019-07" db="EMBL/GenBank/DDBJ databases">
        <title>Tomitella cavernea sp. nov., an actinomycete isolated from soil.</title>
        <authorList>
            <person name="Cheng J."/>
        </authorList>
    </citation>
    <scope>NUCLEOTIDE SEQUENCE [LARGE SCALE GENOMIC DNA]</scope>
    <source>
        <strain evidence="3 4">HY188</strain>
    </source>
</reference>
<keyword evidence="4" id="KW-1185">Reference proteome</keyword>
<sequence length="143" mass="14466">MIRRRTRAALAGLIPVLAIVTACGSGADAGSAPAPSAVTPPSAATAPERSQAQEAGRTMAEPGPGFARALTDRGIPAEKLGDAATLAQLARGICSQDAAGMPAAEIREHLAPVLRYAQSLVGDAMNVDQLSASFIDSARQTSC</sequence>
<dbReference type="Proteomes" id="UP000317344">
    <property type="component" value="Chromosome"/>
</dbReference>
<evidence type="ECO:0000313" key="4">
    <source>
        <dbReference type="Proteomes" id="UP000317344"/>
    </source>
</evidence>
<feature type="chain" id="PRO_5021876296" evidence="2">
    <location>
        <begin position="28"/>
        <end position="143"/>
    </location>
</feature>
<evidence type="ECO:0000256" key="2">
    <source>
        <dbReference type="SAM" id="SignalP"/>
    </source>
</evidence>
<dbReference type="PROSITE" id="PS51257">
    <property type="entry name" value="PROKAR_LIPOPROTEIN"/>
    <property type="match status" value="1"/>
</dbReference>
<proteinExistence type="predicted"/>
<evidence type="ECO:0000256" key="1">
    <source>
        <dbReference type="SAM" id="MobiDB-lite"/>
    </source>
</evidence>
<feature type="region of interest" description="Disordered" evidence="1">
    <location>
        <begin position="30"/>
        <end position="69"/>
    </location>
</feature>
<gene>
    <name evidence="3" type="ORF">FO059_11325</name>
</gene>
<reference evidence="3 4" key="2">
    <citation type="submission" date="2019-07" db="EMBL/GenBank/DDBJ databases">
        <authorList>
            <person name="Huang Y."/>
        </authorList>
    </citation>
    <scope>NUCLEOTIDE SEQUENCE [LARGE SCALE GENOMIC DNA]</scope>
    <source>
        <strain evidence="3 4">HY188</strain>
    </source>
</reference>
<dbReference type="OrthoDB" id="4477346at2"/>
<evidence type="ECO:0000313" key="3">
    <source>
        <dbReference type="EMBL" id="QDQ97799.1"/>
    </source>
</evidence>
<keyword evidence="2" id="KW-0732">Signal</keyword>
<organism evidence="3 4">
    <name type="scientific">Tomitella fengzijianii</name>
    <dbReference type="NCBI Taxonomy" id="2597660"/>
    <lineage>
        <taxon>Bacteria</taxon>
        <taxon>Bacillati</taxon>
        <taxon>Actinomycetota</taxon>
        <taxon>Actinomycetes</taxon>
        <taxon>Mycobacteriales</taxon>
        <taxon>Tomitella</taxon>
    </lineage>
</organism>
<name>A0A516X3Z0_9ACTN</name>